<accession>A0A923M982</accession>
<organism evidence="6 7">
    <name type="scientific">Ramlibacter albus</name>
    <dbReference type="NCBI Taxonomy" id="2079448"/>
    <lineage>
        <taxon>Bacteria</taxon>
        <taxon>Pseudomonadati</taxon>
        <taxon>Pseudomonadota</taxon>
        <taxon>Betaproteobacteria</taxon>
        <taxon>Burkholderiales</taxon>
        <taxon>Comamonadaceae</taxon>
        <taxon>Ramlibacter</taxon>
    </lineage>
</organism>
<feature type="domain" description="Hemerythrin-like" evidence="5">
    <location>
        <begin position="14"/>
        <end position="121"/>
    </location>
</feature>
<evidence type="ECO:0000313" key="7">
    <source>
        <dbReference type="Proteomes" id="UP000596827"/>
    </source>
</evidence>
<dbReference type="RefSeq" id="WP_187082468.1">
    <property type="nucleotide sequence ID" value="NZ_JACORU010000005.1"/>
</dbReference>
<dbReference type="EMBL" id="JACORU010000005">
    <property type="protein sequence ID" value="MBC5766006.1"/>
    <property type="molecule type" value="Genomic_DNA"/>
</dbReference>
<dbReference type="InterPro" id="IPR050669">
    <property type="entry name" value="Hemerythrin"/>
</dbReference>
<keyword evidence="2" id="KW-0561">Oxygen transport</keyword>
<keyword evidence="4" id="KW-0408">Iron</keyword>
<dbReference type="InterPro" id="IPR012312">
    <property type="entry name" value="Hemerythrin-like"/>
</dbReference>
<dbReference type="GO" id="GO:0046872">
    <property type="term" value="F:metal ion binding"/>
    <property type="evidence" value="ECO:0007669"/>
    <property type="project" value="UniProtKB-KW"/>
</dbReference>
<dbReference type="PANTHER" id="PTHR37164">
    <property type="entry name" value="BACTERIOHEMERYTHRIN"/>
    <property type="match status" value="1"/>
</dbReference>
<dbReference type="PANTHER" id="PTHR37164:SF1">
    <property type="entry name" value="BACTERIOHEMERYTHRIN"/>
    <property type="match status" value="1"/>
</dbReference>
<evidence type="ECO:0000313" key="6">
    <source>
        <dbReference type="EMBL" id="MBC5766006.1"/>
    </source>
</evidence>
<evidence type="ECO:0000256" key="1">
    <source>
        <dbReference type="ARBA" id="ARBA00010587"/>
    </source>
</evidence>
<protein>
    <submittedName>
        <fullName evidence="6">Hemerythrin domain-containing protein</fullName>
    </submittedName>
</protein>
<dbReference type="Proteomes" id="UP000596827">
    <property type="component" value="Unassembled WGS sequence"/>
</dbReference>
<keyword evidence="7" id="KW-1185">Reference proteome</keyword>
<dbReference type="CDD" id="cd12107">
    <property type="entry name" value="Hemerythrin"/>
    <property type="match status" value="1"/>
</dbReference>
<dbReference type="Gene3D" id="1.20.120.50">
    <property type="entry name" value="Hemerythrin-like"/>
    <property type="match status" value="1"/>
</dbReference>
<dbReference type="InterPro" id="IPR016131">
    <property type="entry name" value="Haemerythrin_Fe_BS"/>
</dbReference>
<evidence type="ECO:0000256" key="4">
    <source>
        <dbReference type="ARBA" id="ARBA00023004"/>
    </source>
</evidence>
<dbReference type="InterPro" id="IPR035938">
    <property type="entry name" value="Hemerythrin-like_sf"/>
</dbReference>
<reference evidence="6" key="1">
    <citation type="submission" date="2020-08" db="EMBL/GenBank/DDBJ databases">
        <title>Ramlibacter sp. GTP1 16S ribosomal RNA gene genome sequencing and assembly.</title>
        <authorList>
            <person name="Kang M."/>
        </authorList>
    </citation>
    <scope>NUCLEOTIDE SEQUENCE</scope>
    <source>
        <strain evidence="6">GTP1</strain>
    </source>
</reference>
<comment type="similarity">
    <text evidence="1">Belongs to the hemerythrin family.</text>
</comment>
<dbReference type="Pfam" id="PF01814">
    <property type="entry name" value="Hemerythrin"/>
    <property type="match status" value="1"/>
</dbReference>
<dbReference type="NCBIfam" id="TIGR02481">
    <property type="entry name" value="hemeryth_dom"/>
    <property type="match status" value="1"/>
</dbReference>
<evidence type="ECO:0000259" key="5">
    <source>
        <dbReference type="Pfam" id="PF01814"/>
    </source>
</evidence>
<dbReference type="PROSITE" id="PS00550">
    <property type="entry name" value="HEMERYTHRINS"/>
    <property type="match status" value="1"/>
</dbReference>
<dbReference type="AlphaFoldDB" id="A0A923M982"/>
<name>A0A923M982_9BURK</name>
<proteinExistence type="inferred from homology"/>
<keyword evidence="2" id="KW-0813">Transport</keyword>
<keyword evidence="3" id="KW-0479">Metal-binding</keyword>
<dbReference type="GO" id="GO:0005344">
    <property type="term" value="F:oxygen carrier activity"/>
    <property type="evidence" value="ECO:0007669"/>
    <property type="project" value="UniProtKB-KW"/>
</dbReference>
<dbReference type="InterPro" id="IPR012827">
    <property type="entry name" value="Hemerythrin_metal-bd"/>
</dbReference>
<evidence type="ECO:0000256" key="3">
    <source>
        <dbReference type="ARBA" id="ARBA00022723"/>
    </source>
</evidence>
<evidence type="ECO:0000256" key="2">
    <source>
        <dbReference type="ARBA" id="ARBA00022621"/>
    </source>
</evidence>
<gene>
    <name evidence="6" type="ORF">H8R02_16180</name>
</gene>
<dbReference type="SUPFAM" id="SSF47188">
    <property type="entry name" value="Hemerythrin-like"/>
    <property type="match status" value="1"/>
</dbReference>
<comment type="caution">
    <text evidence="6">The sequence shown here is derived from an EMBL/GenBank/DDBJ whole genome shotgun (WGS) entry which is preliminary data.</text>
</comment>
<sequence length="133" mass="15089">MPTLTWTDKLALGLPEMDTTHREFVELLAHARRCDAESLPAAWRALVEHTDAHFAREEKWMHDSRFHACQCHAAQHKVVLRVLHEGQMLADRGDIVPVRAMIEELALWFPQHAQTMDAALAEHLLARQATAAA</sequence>